<dbReference type="RefSeq" id="WP_158091441.1">
    <property type="nucleotide sequence ID" value="NZ_CP133164.1"/>
</dbReference>
<dbReference type="Gene3D" id="2.60.40.3910">
    <property type="entry name" value="Inclusion body protein"/>
    <property type="match status" value="1"/>
</dbReference>
<proteinExistence type="predicted"/>
<accession>A0ABY9N9M2</accession>
<dbReference type="Proteomes" id="UP001237292">
    <property type="component" value="Chromosome"/>
</dbReference>
<dbReference type="InterPro" id="IPR021087">
    <property type="entry name" value="Uncharacterised_PixA/AidA"/>
</dbReference>
<sequence length="203" mass="22901">MSYENEKVVDIMIVIDALTILQCAEQGVFPGGLSPHPDQPTQLYSFYMPNSSTRVSDQVVCMYTTRNYVSGGSNSEGTAELSVDLNQDDYVHWRTTTLTKDMKYSAILYQYTQTNPDPATDRNVYLDQITANVSPNTPMPIINNSNPPGSYCEQPFPQKVTAYYWSARAAKACSNLRYNWSFMIVGNDKILGYCAWDPYFVIS</sequence>
<protein>
    <submittedName>
        <fullName evidence="1">AidA/PixA family protein</fullName>
    </submittedName>
</protein>
<dbReference type="Pfam" id="PF12306">
    <property type="entry name" value="PixA"/>
    <property type="match status" value="1"/>
</dbReference>
<organism evidence="1 2">
    <name type="scientific">Pseudomonas piscis</name>
    <dbReference type="NCBI Taxonomy" id="2614538"/>
    <lineage>
        <taxon>Bacteria</taxon>
        <taxon>Pseudomonadati</taxon>
        <taxon>Pseudomonadota</taxon>
        <taxon>Gammaproteobacteria</taxon>
        <taxon>Pseudomonadales</taxon>
        <taxon>Pseudomonadaceae</taxon>
        <taxon>Pseudomonas</taxon>
    </lineage>
</organism>
<evidence type="ECO:0000313" key="1">
    <source>
        <dbReference type="EMBL" id="WMN15150.1"/>
    </source>
</evidence>
<evidence type="ECO:0000313" key="2">
    <source>
        <dbReference type="Proteomes" id="UP001237292"/>
    </source>
</evidence>
<keyword evidence="2" id="KW-1185">Reference proteome</keyword>
<name>A0ABY9N9M2_9PSED</name>
<dbReference type="InterPro" id="IPR038712">
    <property type="entry name" value="PixA-like_sf"/>
</dbReference>
<reference evidence="1 2" key="1">
    <citation type="journal article" date="2023" name="Access Microbiol">
        <title>The genome of a steinernematid-associated Pseudomonas piscis bacterium encodes the biosynthesis of insect toxins.</title>
        <authorList>
            <person name="Awori R.M."/>
            <person name="Hendre P."/>
            <person name="Amugune N.O."/>
        </authorList>
    </citation>
    <scope>NUCLEOTIDE SEQUENCE [LARGE SCALE GENOMIC DNA]</scope>
    <source>
        <strain evidence="1 2">75</strain>
    </source>
</reference>
<gene>
    <name evidence="1" type="ORF">QL104_17425</name>
</gene>
<dbReference type="EMBL" id="CP133164">
    <property type="protein sequence ID" value="WMN15150.1"/>
    <property type="molecule type" value="Genomic_DNA"/>
</dbReference>